<dbReference type="Proteomes" id="UP001327560">
    <property type="component" value="Chromosome 3"/>
</dbReference>
<dbReference type="Pfam" id="PF01679">
    <property type="entry name" value="Pmp3"/>
    <property type="match status" value="1"/>
</dbReference>
<evidence type="ECO:0000256" key="5">
    <source>
        <dbReference type="ARBA" id="ARBA00023136"/>
    </source>
</evidence>
<proteinExistence type="inferred from homology"/>
<protein>
    <submittedName>
        <fullName evidence="7">Uncharacterized protein</fullName>
    </submittedName>
</protein>
<comment type="similarity">
    <text evidence="2">Belongs to the UPF0057 (PMP3) family.</text>
</comment>
<dbReference type="EMBL" id="CP136892">
    <property type="protein sequence ID" value="WOK99975.1"/>
    <property type="molecule type" value="Genomic_DNA"/>
</dbReference>
<reference evidence="7 8" key="1">
    <citation type="submission" date="2023-10" db="EMBL/GenBank/DDBJ databases">
        <title>Chromosome-scale genome assembly provides insights into flower coloration mechanisms of Canna indica.</title>
        <authorList>
            <person name="Li C."/>
        </authorList>
    </citation>
    <scope>NUCLEOTIDE SEQUENCE [LARGE SCALE GENOMIC DNA]</scope>
    <source>
        <tissue evidence="7">Flower</tissue>
    </source>
</reference>
<gene>
    <name evidence="7" type="ORF">Cni_G08687</name>
</gene>
<evidence type="ECO:0000313" key="8">
    <source>
        <dbReference type="Proteomes" id="UP001327560"/>
    </source>
</evidence>
<evidence type="ECO:0000256" key="1">
    <source>
        <dbReference type="ARBA" id="ARBA00004370"/>
    </source>
</evidence>
<feature type="transmembrane region" description="Helical" evidence="6">
    <location>
        <begin position="183"/>
        <end position="204"/>
    </location>
</feature>
<sequence>MAYAFIFYLPILHQASLTDADTLVLLKESIVDPPWRPLLLVHLLPSLPPATRSSNINVDALAHFKGLRSISLNNNNFAGPLPLGLARLSTMKSLFLSYNHFSSEIPKENEVVHSSPRFYRSRKEENEGAARRERGAKNCAREREEMGSGRCCLFTEILISIILPPLGVFLHYGCCSCEFCICLLLTILGYVPGIIYAIYVLVAVDHEPYRRIYYEPLA</sequence>
<evidence type="ECO:0000256" key="4">
    <source>
        <dbReference type="ARBA" id="ARBA00022989"/>
    </source>
</evidence>
<keyword evidence="4 6" id="KW-1133">Transmembrane helix</keyword>
<dbReference type="Pfam" id="PF00560">
    <property type="entry name" value="LRR_1"/>
    <property type="match status" value="1"/>
</dbReference>
<dbReference type="Gene3D" id="3.80.10.10">
    <property type="entry name" value="Ribonuclease Inhibitor"/>
    <property type="match status" value="1"/>
</dbReference>
<dbReference type="AlphaFoldDB" id="A0AAQ3Q5Y4"/>
<dbReference type="InterPro" id="IPR000612">
    <property type="entry name" value="PMP3"/>
</dbReference>
<dbReference type="PANTHER" id="PTHR21659:SF115">
    <property type="entry name" value="HYDROPHOBIC PROTEIN OSR8"/>
    <property type="match status" value="1"/>
</dbReference>
<dbReference type="InterPro" id="IPR032675">
    <property type="entry name" value="LRR_dom_sf"/>
</dbReference>
<organism evidence="7 8">
    <name type="scientific">Canna indica</name>
    <name type="common">Indian-shot</name>
    <dbReference type="NCBI Taxonomy" id="4628"/>
    <lineage>
        <taxon>Eukaryota</taxon>
        <taxon>Viridiplantae</taxon>
        <taxon>Streptophyta</taxon>
        <taxon>Embryophyta</taxon>
        <taxon>Tracheophyta</taxon>
        <taxon>Spermatophyta</taxon>
        <taxon>Magnoliopsida</taxon>
        <taxon>Liliopsida</taxon>
        <taxon>Zingiberales</taxon>
        <taxon>Cannaceae</taxon>
        <taxon>Canna</taxon>
    </lineage>
</organism>
<evidence type="ECO:0000256" key="2">
    <source>
        <dbReference type="ARBA" id="ARBA00009530"/>
    </source>
</evidence>
<comment type="subcellular location">
    <subcellularLocation>
        <location evidence="1">Membrane</location>
    </subcellularLocation>
</comment>
<evidence type="ECO:0000256" key="3">
    <source>
        <dbReference type="ARBA" id="ARBA00022692"/>
    </source>
</evidence>
<name>A0AAQ3Q5Y4_9LILI</name>
<dbReference type="SUPFAM" id="SSF52058">
    <property type="entry name" value="L domain-like"/>
    <property type="match status" value="1"/>
</dbReference>
<evidence type="ECO:0000256" key="6">
    <source>
        <dbReference type="SAM" id="Phobius"/>
    </source>
</evidence>
<accession>A0AAQ3Q5Y4</accession>
<dbReference type="PROSITE" id="PS01309">
    <property type="entry name" value="UPF0057"/>
    <property type="match status" value="1"/>
</dbReference>
<evidence type="ECO:0000313" key="7">
    <source>
        <dbReference type="EMBL" id="WOK99975.1"/>
    </source>
</evidence>
<dbReference type="InterPro" id="IPR001611">
    <property type="entry name" value="Leu-rich_rpt"/>
</dbReference>
<keyword evidence="5 6" id="KW-0472">Membrane</keyword>
<keyword evidence="3 6" id="KW-0812">Transmembrane</keyword>
<dbReference type="GO" id="GO:0016020">
    <property type="term" value="C:membrane"/>
    <property type="evidence" value="ECO:0007669"/>
    <property type="project" value="UniProtKB-SubCell"/>
</dbReference>
<dbReference type="PANTHER" id="PTHR21659">
    <property type="entry name" value="HYDROPHOBIC PROTEIN RCI2 LOW TEMPERATURE AND SALT RESPONSIVE PROTEIN LTI6 -RELATED"/>
    <property type="match status" value="1"/>
</dbReference>
<keyword evidence="8" id="KW-1185">Reference proteome</keyword>